<dbReference type="OrthoDB" id="3869at2759"/>
<dbReference type="GeneID" id="16992204"/>
<feature type="region of interest" description="Disordered" evidence="2">
    <location>
        <begin position="115"/>
        <end position="138"/>
    </location>
</feature>
<proteinExistence type="inferred from homology"/>
<gene>
    <name evidence="3" type="ORF">CYME_CMA069C</name>
</gene>
<dbReference type="Proteomes" id="UP000007014">
    <property type="component" value="Chromosome 1"/>
</dbReference>
<evidence type="ECO:0000313" key="4">
    <source>
        <dbReference type="Proteomes" id="UP000007014"/>
    </source>
</evidence>
<dbReference type="KEGG" id="cme:CYME_CMA069C"/>
<dbReference type="SUPFAM" id="SSF55136">
    <property type="entry name" value="Probable bacterial effector-binding domain"/>
    <property type="match status" value="1"/>
</dbReference>
<comment type="similarity">
    <text evidence="1">Belongs to the HEBP family.</text>
</comment>
<dbReference type="HOGENOM" id="CLU_068699_0_0_1"/>
<keyword evidence="4" id="KW-1185">Reference proteome</keyword>
<evidence type="ECO:0008006" key="5">
    <source>
        <dbReference type="Google" id="ProtNLM"/>
    </source>
</evidence>
<evidence type="ECO:0000256" key="2">
    <source>
        <dbReference type="SAM" id="MobiDB-lite"/>
    </source>
</evidence>
<dbReference type="Gramene" id="CMA069CT">
    <property type="protein sequence ID" value="CMA069CT"/>
    <property type="gene ID" value="CMA069C"/>
</dbReference>
<dbReference type="InterPro" id="IPR011256">
    <property type="entry name" value="Reg_factor_effector_dom_sf"/>
</dbReference>
<dbReference type="Pfam" id="PF04832">
    <property type="entry name" value="SOUL"/>
    <property type="match status" value="1"/>
</dbReference>
<dbReference type="InterPro" id="IPR006917">
    <property type="entry name" value="SOUL_heme-bd"/>
</dbReference>
<evidence type="ECO:0000313" key="3">
    <source>
        <dbReference type="EMBL" id="BAM78779.1"/>
    </source>
</evidence>
<feature type="compositionally biased region" description="Low complexity" evidence="2">
    <location>
        <begin position="124"/>
        <end position="138"/>
    </location>
</feature>
<reference evidence="3 4" key="2">
    <citation type="journal article" date="2007" name="BMC Biol.">
        <title>A 100%-complete sequence reveals unusually simple genomic features in the hot-spring red alga Cyanidioschyzon merolae.</title>
        <authorList>
            <person name="Nozaki H."/>
            <person name="Takano H."/>
            <person name="Misumi O."/>
            <person name="Terasawa K."/>
            <person name="Matsuzaki M."/>
            <person name="Maruyama S."/>
            <person name="Nishida K."/>
            <person name="Yagisawa F."/>
            <person name="Yoshida Y."/>
            <person name="Fujiwara T."/>
            <person name="Takio S."/>
            <person name="Tamura K."/>
            <person name="Chung S.J."/>
            <person name="Nakamura S."/>
            <person name="Kuroiwa H."/>
            <person name="Tanaka K."/>
            <person name="Sato N."/>
            <person name="Kuroiwa T."/>
        </authorList>
    </citation>
    <scope>NUCLEOTIDE SEQUENCE [LARGE SCALE GENOMIC DNA]</scope>
    <source>
        <strain evidence="3 4">10D</strain>
    </source>
</reference>
<dbReference type="OMA" id="MPSKWSM"/>
<reference evidence="3 4" key="1">
    <citation type="journal article" date="2004" name="Nature">
        <title>Genome sequence of the ultrasmall unicellular red alga Cyanidioschyzon merolae 10D.</title>
        <authorList>
            <person name="Matsuzaki M."/>
            <person name="Misumi O."/>
            <person name="Shin-i T."/>
            <person name="Maruyama S."/>
            <person name="Takahara M."/>
            <person name="Miyagishima S."/>
            <person name="Mori T."/>
            <person name="Nishida K."/>
            <person name="Yagisawa F."/>
            <person name="Nishida K."/>
            <person name="Yoshida Y."/>
            <person name="Nishimura Y."/>
            <person name="Nakao S."/>
            <person name="Kobayashi T."/>
            <person name="Momoyama Y."/>
            <person name="Higashiyama T."/>
            <person name="Minoda A."/>
            <person name="Sano M."/>
            <person name="Nomoto H."/>
            <person name="Oishi K."/>
            <person name="Hayashi H."/>
            <person name="Ohta F."/>
            <person name="Nishizaka S."/>
            <person name="Haga S."/>
            <person name="Miura S."/>
            <person name="Morishita T."/>
            <person name="Kabeya Y."/>
            <person name="Terasawa K."/>
            <person name="Suzuki Y."/>
            <person name="Ishii Y."/>
            <person name="Asakawa S."/>
            <person name="Takano H."/>
            <person name="Ohta N."/>
            <person name="Kuroiwa H."/>
            <person name="Tanaka K."/>
            <person name="Shimizu N."/>
            <person name="Sugano S."/>
            <person name="Sato N."/>
            <person name="Nozaki H."/>
            <person name="Ogasawara N."/>
            <person name="Kohara Y."/>
            <person name="Kuroiwa T."/>
        </authorList>
    </citation>
    <scope>NUCLEOTIDE SEQUENCE [LARGE SCALE GENOMIC DNA]</scope>
    <source>
        <strain evidence="3 4">10D</strain>
    </source>
</reference>
<protein>
    <recommendedName>
        <fullName evidence="5">SOUL heme-binding protein</fullName>
    </recommendedName>
</protein>
<dbReference type="PANTHER" id="PTHR11220:SF58">
    <property type="entry name" value="SOUL HEME-BINDING FAMILY PROTEIN"/>
    <property type="match status" value="1"/>
</dbReference>
<dbReference type="EMBL" id="AP006483">
    <property type="protein sequence ID" value="BAM78779.1"/>
    <property type="molecule type" value="Genomic_DNA"/>
</dbReference>
<accession>M1V6B4</accession>
<dbReference type="PANTHER" id="PTHR11220">
    <property type="entry name" value="HEME-BINDING PROTEIN-RELATED"/>
    <property type="match status" value="1"/>
</dbReference>
<organism evidence="3 4">
    <name type="scientific">Cyanidioschyzon merolae (strain NIES-3377 / 10D)</name>
    <name type="common">Unicellular red alga</name>
    <dbReference type="NCBI Taxonomy" id="280699"/>
    <lineage>
        <taxon>Eukaryota</taxon>
        <taxon>Rhodophyta</taxon>
        <taxon>Bangiophyceae</taxon>
        <taxon>Cyanidiales</taxon>
        <taxon>Cyanidiaceae</taxon>
        <taxon>Cyanidioschyzon</taxon>
    </lineage>
</organism>
<dbReference type="AlphaFoldDB" id="M1V6B4"/>
<dbReference type="eggNOG" id="ENOG502QU4S">
    <property type="taxonomic scope" value="Eukaryota"/>
</dbReference>
<dbReference type="Gene3D" id="3.20.80.10">
    <property type="entry name" value="Regulatory factor, effector binding domain"/>
    <property type="match status" value="2"/>
</dbReference>
<evidence type="ECO:0000256" key="1">
    <source>
        <dbReference type="ARBA" id="ARBA00009817"/>
    </source>
</evidence>
<sequence>MGSVLGKIAVETPQFELLKRTDSYEIRKYGPLVAAEVRASEVFAGQEHKGNKLDSTGFRLLASYIGAIGKPANVAVSGERAESIAMTSPVVNQPEKIAMTAPVVSRAEKVAMTAPVVTSDTTESGSRSSAGGLRGQSGAMKTEEGGVMAFYLPSKYSSVESAPKPLDERVHLVQIPPRKVAVAIFSGNTDMRRSRTQAEELFAALKVDQIRMKGDPASLDDAVWWLARYNPPWSLPWTKRNEVHIELES</sequence>
<name>M1V6B4_CYAM1</name>
<dbReference type="RefSeq" id="XP_005535065.1">
    <property type="nucleotide sequence ID" value="XM_005535008.1"/>
</dbReference>